<sequence>MVRRSLLLRVLLNTRILVPSTTKRCLHRLEGLFVADVPAETLGVADVPAETLGVADVPAETLGVADVPAETLGFADVPARRFVDAGPGLRRTW</sequence>
<dbReference type="OrthoDB" id="4354445at2759"/>
<evidence type="ECO:0000313" key="2">
    <source>
        <dbReference type="Proteomes" id="UP001150942"/>
    </source>
</evidence>
<keyword evidence="2" id="KW-1185">Reference proteome</keyword>
<proteinExistence type="predicted"/>
<dbReference type="Proteomes" id="UP001150942">
    <property type="component" value="Unassembled WGS sequence"/>
</dbReference>
<accession>A0A9W9SYQ2</accession>
<protein>
    <submittedName>
        <fullName evidence="1">Uncharacterized protein</fullName>
    </submittedName>
</protein>
<dbReference type="EMBL" id="JAPQKQ010000003">
    <property type="protein sequence ID" value="KAJ5203014.1"/>
    <property type="molecule type" value="Genomic_DNA"/>
</dbReference>
<organism evidence="1 2">
    <name type="scientific">Penicillium cf. viridicatum</name>
    <dbReference type="NCBI Taxonomy" id="2972119"/>
    <lineage>
        <taxon>Eukaryota</taxon>
        <taxon>Fungi</taxon>
        <taxon>Dikarya</taxon>
        <taxon>Ascomycota</taxon>
        <taxon>Pezizomycotina</taxon>
        <taxon>Eurotiomycetes</taxon>
        <taxon>Eurotiomycetidae</taxon>
        <taxon>Eurotiales</taxon>
        <taxon>Aspergillaceae</taxon>
        <taxon>Penicillium</taxon>
    </lineage>
</organism>
<reference evidence="1" key="1">
    <citation type="submission" date="2022-11" db="EMBL/GenBank/DDBJ databases">
        <authorList>
            <person name="Petersen C."/>
        </authorList>
    </citation>
    <scope>NUCLEOTIDE SEQUENCE</scope>
    <source>
        <strain evidence="1">IBT 20477</strain>
    </source>
</reference>
<dbReference type="AlphaFoldDB" id="A0A9W9SYQ2"/>
<gene>
    <name evidence="1" type="ORF">N7449_005093</name>
</gene>
<comment type="caution">
    <text evidence="1">The sequence shown here is derived from an EMBL/GenBank/DDBJ whole genome shotgun (WGS) entry which is preliminary data.</text>
</comment>
<reference evidence="1" key="2">
    <citation type="journal article" date="2023" name="IMA Fungus">
        <title>Comparative genomic study of the Penicillium genus elucidates a diverse pangenome and 15 lateral gene transfer events.</title>
        <authorList>
            <person name="Petersen C."/>
            <person name="Sorensen T."/>
            <person name="Nielsen M.R."/>
            <person name="Sondergaard T.E."/>
            <person name="Sorensen J.L."/>
            <person name="Fitzpatrick D.A."/>
            <person name="Frisvad J.C."/>
            <person name="Nielsen K.L."/>
        </authorList>
    </citation>
    <scope>NUCLEOTIDE SEQUENCE</scope>
    <source>
        <strain evidence="1">IBT 20477</strain>
    </source>
</reference>
<name>A0A9W9SYQ2_9EURO</name>
<evidence type="ECO:0000313" key="1">
    <source>
        <dbReference type="EMBL" id="KAJ5203014.1"/>
    </source>
</evidence>